<feature type="region of interest" description="Disordered" evidence="1">
    <location>
        <begin position="65"/>
        <end position="88"/>
    </location>
</feature>
<dbReference type="STRING" id="5364.A0A5C3MV31"/>
<feature type="compositionally biased region" description="Basic and acidic residues" evidence="1">
    <location>
        <begin position="71"/>
        <end position="82"/>
    </location>
</feature>
<keyword evidence="4" id="KW-1185">Reference proteome</keyword>
<evidence type="ECO:0000256" key="2">
    <source>
        <dbReference type="SAM" id="Phobius"/>
    </source>
</evidence>
<keyword evidence="2" id="KW-1133">Transmembrane helix</keyword>
<keyword evidence="2" id="KW-0472">Membrane</keyword>
<reference evidence="3 4" key="1">
    <citation type="journal article" date="2019" name="Nat. Ecol. Evol.">
        <title>Megaphylogeny resolves global patterns of mushroom evolution.</title>
        <authorList>
            <person name="Varga T."/>
            <person name="Krizsan K."/>
            <person name="Foldi C."/>
            <person name="Dima B."/>
            <person name="Sanchez-Garcia M."/>
            <person name="Sanchez-Ramirez S."/>
            <person name="Szollosi G.J."/>
            <person name="Szarkandi J.G."/>
            <person name="Papp V."/>
            <person name="Albert L."/>
            <person name="Andreopoulos W."/>
            <person name="Angelini C."/>
            <person name="Antonin V."/>
            <person name="Barry K.W."/>
            <person name="Bougher N.L."/>
            <person name="Buchanan P."/>
            <person name="Buyck B."/>
            <person name="Bense V."/>
            <person name="Catcheside P."/>
            <person name="Chovatia M."/>
            <person name="Cooper J."/>
            <person name="Damon W."/>
            <person name="Desjardin D."/>
            <person name="Finy P."/>
            <person name="Geml J."/>
            <person name="Haridas S."/>
            <person name="Hughes K."/>
            <person name="Justo A."/>
            <person name="Karasinski D."/>
            <person name="Kautmanova I."/>
            <person name="Kiss B."/>
            <person name="Kocsube S."/>
            <person name="Kotiranta H."/>
            <person name="LaButti K.M."/>
            <person name="Lechner B.E."/>
            <person name="Liimatainen K."/>
            <person name="Lipzen A."/>
            <person name="Lukacs Z."/>
            <person name="Mihaltcheva S."/>
            <person name="Morgado L.N."/>
            <person name="Niskanen T."/>
            <person name="Noordeloos M.E."/>
            <person name="Ohm R.A."/>
            <person name="Ortiz-Santana B."/>
            <person name="Ovrebo C."/>
            <person name="Racz N."/>
            <person name="Riley R."/>
            <person name="Savchenko A."/>
            <person name="Shiryaev A."/>
            <person name="Soop K."/>
            <person name="Spirin V."/>
            <person name="Szebenyi C."/>
            <person name="Tomsovsky M."/>
            <person name="Tulloss R.E."/>
            <person name="Uehling J."/>
            <person name="Grigoriev I.V."/>
            <person name="Vagvolgyi C."/>
            <person name="Papp T."/>
            <person name="Martin F.M."/>
            <person name="Miettinen O."/>
            <person name="Hibbett D.S."/>
            <person name="Nagy L.G."/>
        </authorList>
    </citation>
    <scope>NUCLEOTIDE SEQUENCE [LARGE SCALE GENOMIC DNA]</scope>
    <source>
        <strain evidence="3 4">OMC1185</strain>
    </source>
</reference>
<proteinExistence type="predicted"/>
<evidence type="ECO:0000313" key="4">
    <source>
        <dbReference type="Proteomes" id="UP000305948"/>
    </source>
</evidence>
<dbReference type="PANTHER" id="PTHR35871">
    <property type="entry name" value="EXPRESSED PROTEIN"/>
    <property type="match status" value="1"/>
</dbReference>
<evidence type="ECO:0000313" key="3">
    <source>
        <dbReference type="EMBL" id="TFK48662.1"/>
    </source>
</evidence>
<dbReference type="EMBL" id="ML213518">
    <property type="protein sequence ID" value="TFK48662.1"/>
    <property type="molecule type" value="Genomic_DNA"/>
</dbReference>
<protein>
    <recommendedName>
        <fullName evidence="5">Tc1-like transposase DDE domain-containing protein</fullName>
    </recommendedName>
</protein>
<dbReference type="OrthoDB" id="2416294at2759"/>
<feature type="transmembrane region" description="Helical" evidence="2">
    <location>
        <begin position="216"/>
        <end position="236"/>
    </location>
</feature>
<keyword evidence="2" id="KW-0812">Transmembrane</keyword>
<sequence>MPPSCQSLPLYIKDGIRPQLALLASLRVQYVERILRKWQRKEIKVLNTGEVKILLSNLSEEGSLNKAAHGKTSEKQRSKGIDEDATGSSFSAGDYGKKTRGWSKCAEQLDRREVEDLIQSALQIASGPWRRMIQMRMRGPFLRFAARSSLMSLNLTSTLLLIMKVIYPAAGIVRWCLPLTVSWDSTAHGRTCIYEAAQQRILSNANFLLFVRSLSWYQLAGGLQGFLIVLCSALAIREGINKSAKIAVMLPNLQPDFQAQTSLIQEAIDAAGHLCIILPKFHCELNFIEFFWGAVKKYLQENCDYTFDMLKANLPKALASVQLQTIHK</sequence>
<name>A0A5C3MV31_9AGAM</name>
<dbReference type="InterPro" id="IPR036397">
    <property type="entry name" value="RNaseH_sf"/>
</dbReference>
<dbReference type="Gene3D" id="3.30.420.10">
    <property type="entry name" value="Ribonuclease H-like superfamily/Ribonuclease H"/>
    <property type="match status" value="1"/>
</dbReference>
<organism evidence="3 4">
    <name type="scientific">Heliocybe sulcata</name>
    <dbReference type="NCBI Taxonomy" id="5364"/>
    <lineage>
        <taxon>Eukaryota</taxon>
        <taxon>Fungi</taxon>
        <taxon>Dikarya</taxon>
        <taxon>Basidiomycota</taxon>
        <taxon>Agaricomycotina</taxon>
        <taxon>Agaricomycetes</taxon>
        <taxon>Gloeophyllales</taxon>
        <taxon>Gloeophyllaceae</taxon>
        <taxon>Heliocybe</taxon>
    </lineage>
</organism>
<dbReference type="PANTHER" id="PTHR35871:SF1">
    <property type="entry name" value="CXC1-LIKE CYSTEINE CLUSTER ASSOCIATED WITH KDZ TRANSPOSASES DOMAIN-CONTAINING PROTEIN"/>
    <property type="match status" value="1"/>
</dbReference>
<dbReference type="Proteomes" id="UP000305948">
    <property type="component" value="Unassembled WGS sequence"/>
</dbReference>
<accession>A0A5C3MV31</accession>
<dbReference type="GO" id="GO:0003676">
    <property type="term" value="F:nucleic acid binding"/>
    <property type="evidence" value="ECO:0007669"/>
    <property type="project" value="InterPro"/>
</dbReference>
<evidence type="ECO:0000256" key="1">
    <source>
        <dbReference type="SAM" id="MobiDB-lite"/>
    </source>
</evidence>
<evidence type="ECO:0008006" key="5">
    <source>
        <dbReference type="Google" id="ProtNLM"/>
    </source>
</evidence>
<dbReference type="AlphaFoldDB" id="A0A5C3MV31"/>
<gene>
    <name evidence="3" type="ORF">OE88DRAFT_1646799</name>
</gene>